<evidence type="ECO:0000313" key="2">
    <source>
        <dbReference type="Proteomes" id="UP001162031"/>
    </source>
</evidence>
<evidence type="ECO:0000313" key="1">
    <source>
        <dbReference type="EMBL" id="CAI5730560.1"/>
    </source>
</evidence>
<protein>
    <submittedName>
        <fullName evidence="1">Uncharacterized protein</fullName>
    </submittedName>
</protein>
<organism evidence="1 2">
    <name type="scientific">Hyaloperonospora brassicae</name>
    <name type="common">Brassica downy mildew</name>
    <name type="synonym">Peronospora brassicae</name>
    <dbReference type="NCBI Taxonomy" id="162125"/>
    <lineage>
        <taxon>Eukaryota</taxon>
        <taxon>Sar</taxon>
        <taxon>Stramenopiles</taxon>
        <taxon>Oomycota</taxon>
        <taxon>Peronosporomycetes</taxon>
        <taxon>Peronosporales</taxon>
        <taxon>Peronosporaceae</taxon>
        <taxon>Hyaloperonospora</taxon>
    </lineage>
</organism>
<dbReference type="AlphaFoldDB" id="A0AAV0U3W8"/>
<gene>
    <name evidence="1" type="ORF">HBR001_LOCUS4895</name>
</gene>
<keyword evidence="2" id="KW-1185">Reference proteome</keyword>
<dbReference type="Proteomes" id="UP001162031">
    <property type="component" value="Unassembled WGS sequence"/>
</dbReference>
<comment type="caution">
    <text evidence="1">The sequence shown here is derived from an EMBL/GenBank/DDBJ whole genome shotgun (WGS) entry which is preliminary data.</text>
</comment>
<dbReference type="EMBL" id="CANTFL010001038">
    <property type="protein sequence ID" value="CAI5730560.1"/>
    <property type="molecule type" value="Genomic_DNA"/>
</dbReference>
<reference evidence="1" key="1">
    <citation type="submission" date="2022-12" db="EMBL/GenBank/DDBJ databases">
        <authorList>
            <person name="Webb A."/>
        </authorList>
    </citation>
    <scope>NUCLEOTIDE SEQUENCE</scope>
    <source>
        <strain evidence="1">Hp1</strain>
    </source>
</reference>
<proteinExistence type="predicted"/>
<name>A0AAV0U3W8_HYABA</name>
<accession>A0AAV0U3W8</accession>
<sequence length="675" mass="73329">MPGMLAVALLSVGVSLSLCVVPALARLTVFPLLSALVHKFAAAYLTDSVRIEFCFGSCALRKHRSADSELVRGVTISLFFVTVQSEFLKSLAFVKQGLAPVELQRVAIEKIEIHVATTWKMVVKLEGVSVDGRIVDPNVDGVFELQDAVAMKLTEAANWITLLDVERKKTELRVKREETQAARAPGAADQAFSFKDRVLQQIAAQVDIHVSELRVTITGLTPGAAAVDGHDEVNEEKDGMDADEATNGSISGLLLKPTRVSFALDSCDVLSDVLHENVDEALQLILTSEEIKVEHAMSMKGGSICATVVDGEDGSEEVVVEKKVDLLKGKREKSPGEKPLLSFSSLAVKLHVPPMPRVLGIVEDIAPISMMNRGAQVELLSSSTINISITRELVVGVLRDLVVPYNDHQVLVQSVRTLEHDESVRKPISEEDEKFYVSNFDKEDSNKSLSSQQKAEINEKLRTLETAMSLNKILKLRSRATGLAKYYRRDQDELTLADVKAIVLENATKTSNIMFRVLQIALRSDSIVIGFVERDHQVSEMAVVGFGANVRTHAIAEGEEKQKLDVDVVVGQTTFLVNVESSAPKTVAPTEKLLFADFGNVTTDSDAAAAPRMLMAHINQFENGKHAVCASLNNVKVILAVGALDTLFAVCGSTEHEVCASSVDCASTSNTGYLL</sequence>